<dbReference type="Pfam" id="PF01894">
    <property type="entry name" value="YjbQ"/>
    <property type="match status" value="1"/>
</dbReference>
<dbReference type="PIRSF" id="PIRSF004681">
    <property type="entry name" value="UCP004681"/>
    <property type="match status" value="1"/>
</dbReference>
<dbReference type="NCBIfam" id="TIGR00149">
    <property type="entry name" value="TIGR00149_YjbQ"/>
    <property type="match status" value="1"/>
</dbReference>
<dbReference type="InterPro" id="IPR001602">
    <property type="entry name" value="UPF0047_YjbQ-like"/>
</dbReference>
<dbReference type="PATRIC" id="fig|742737.3.peg.3166"/>
<organism evidence="2 3">
    <name type="scientific">Hungatella hathewayi WAL-18680</name>
    <dbReference type="NCBI Taxonomy" id="742737"/>
    <lineage>
        <taxon>Bacteria</taxon>
        <taxon>Bacillati</taxon>
        <taxon>Bacillota</taxon>
        <taxon>Clostridia</taxon>
        <taxon>Lachnospirales</taxon>
        <taxon>Lachnospiraceae</taxon>
        <taxon>Hungatella</taxon>
    </lineage>
</organism>
<dbReference type="AlphaFoldDB" id="G5II62"/>
<comment type="caution">
    <text evidence="2">The sequence shown here is derived from an EMBL/GenBank/DDBJ whole genome shotgun (WGS) entry which is preliminary data.</text>
</comment>
<evidence type="ECO:0000313" key="2">
    <source>
        <dbReference type="EMBL" id="EHI58798.1"/>
    </source>
</evidence>
<evidence type="ECO:0000256" key="1">
    <source>
        <dbReference type="ARBA" id="ARBA00005534"/>
    </source>
</evidence>
<evidence type="ECO:0008006" key="4">
    <source>
        <dbReference type="Google" id="ProtNLM"/>
    </source>
</evidence>
<sequence>MIQEIQIKTDKKDDLVELTGRIDEIVKASGVKEGLCTVYCPHTTASIVITSRMDAAGFEDLMEEVDRLIPTRIDFKHQFDTPTDAAGHIKSAMMGVESTLIISDGAVMRGGSQGIFFMEFDGPRERKVLVSVRGE</sequence>
<dbReference type="Proteomes" id="UP000005384">
    <property type="component" value="Unassembled WGS sequence"/>
</dbReference>
<dbReference type="Gene3D" id="2.60.120.460">
    <property type="entry name" value="YjbQ-like"/>
    <property type="match status" value="1"/>
</dbReference>
<name>G5II62_9FIRM</name>
<dbReference type="PANTHER" id="PTHR30615:SF8">
    <property type="entry name" value="UPF0047 PROTEIN C4A8.02C"/>
    <property type="match status" value="1"/>
</dbReference>
<evidence type="ECO:0000313" key="3">
    <source>
        <dbReference type="Proteomes" id="UP000005384"/>
    </source>
</evidence>
<dbReference type="EMBL" id="ADLN01000084">
    <property type="protein sequence ID" value="EHI58798.1"/>
    <property type="molecule type" value="Genomic_DNA"/>
</dbReference>
<dbReference type="SUPFAM" id="SSF111038">
    <property type="entry name" value="YjbQ-like"/>
    <property type="match status" value="1"/>
</dbReference>
<accession>G5II62</accession>
<keyword evidence="3" id="KW-1185">Reference proteome</keyword>
<gene>
    <name evidence="2" type="ORF">HMPREF9473_03190</name>
</gene>
<dbReference type="InterPro" id="IPR035917">
    <property type="entry name" value="YjbQ-like_sf"/>
</dbReference>
<proteinExistence type="inferred from homology"/>
<dbReference type="OrthoDB" id="9801725at2"/>
<dbReference type="RefSeq" id="WP_006781169.1">
    <property type="nucleotide sequence ID" value="NZ_CP040506.1"/>
</dbReference>
<comment type="similarity">
    <text evidence="1">Belongs to the UPF0047 family.</text>
</comment>
<protein>
    <recommendedName>
        <fullName evidence="4">Secondary thiamine-phosphate synthase enzyme</fullName>
    </recommendedName>
</protein>
<dbReference type="HOGENOM" id="CLU_096980_1_1_9"/>
<reference evidence="2 3" key="1">
    <citation type="submission" date="2011-08" db="EMBL/GenBank/DDBJ databases">
        <title>The Genome Sequence of Clostridium hathewayi WAL-18680.</title>
        <authorList>
            <consortium name="The Broad Institute Genome Sequencing Platform"/>
            <person name="Earl A."/>
            <person name="Ward D."/>
            <person name="Feldgarden M."/>
            <person name="Gevers D."/>
            <person name="Finegold S.M."/>
            <person name="Summanen P.H."/>
            <person name="Molitoris D.R."/>
            <person name="Song M."/>
            <person name="Daigneault M."/>
            <person name="Allen-Vercoe E."/>
            <person name="Young S.K."/>
            <person name="Zeng Q."/>
            <person name="Gargeya S."/>
            <person name="Fitzgerald M."/>
            <person name="Haas B."/>
            <person name="Abouelleil A."/>
            <person name="Alvarado L."/>
            <person name="Arachchi H.M."/>
            <person name="Berlin A."/>
            <person name="Brown A."/>
            <person name="Chapman S.B."/>
            <person name="Chen Z."/>
            <person name="Dunbar C."/>
            <person name="Freedman E."/>
            <person name="Gearin G."/>
            <person name="Gellesch M."/>
            <person name="Goldberg J."/>
            <person name="Griggs A."/>
            <person name="Gujja S."/>
            <person name="Heiman D."/>
            <person name="Howarth C."/>
            <person name="Larson L."/>
            <person name="Lui A."/>
            <person name="MacDonald P.J.P."/>
            <person name="Montmayeur A."/>
            <person name="Murphy C."/>
            <person name="Neiman D."/>
            <person name="Pearson M."/>
            <person name="Priest M."/>
            <person name="Roberts A."/>
            <person name="Saif S."/>
            <person name="Shea T."/>
            <person name="Shenoy N."/>
            <person name="Sisk P."/>
            <person name="Stolte C."/>
            <person name="Sykes S."/>
            <person name="Wortman J."/>
            <person name="Nusbaum C."/>
            <person name="Birren B."/>
        </authorList>
    </citation>
    <scope>NUCLEOTIDE SEQUENCE [LARGE SCALE GENOMIC DNA]</scope>
    <source>
        <strain evidence="2 3">WAL-18680</strain>
    </source>
</reference>
<dbReference type="PANTHER" id="PTHR30615">
    <property type="entry name" value="UNCHARACTERIZED PROTEIN YJBQ-RELATED"/>
    <property type="match status" value="1"/>
</dbReference>